<sequence>MRTKLRVTFQPTLPKKSTADHGRKREGEGEGGSPPLEKEEGVVQWRLAGTDSSPWENTGIRPHFNLFCLLFRLKPQPDEDNPALVGGAGVQLRDKALYLEYTTPSSLSGWHAQWFYIGNHQPSLLRRDNAPPQRQECWLKKPTEEERRDIPELMKQI</sequence>
<name>A0A3L6RTV4_PANMI</name>
<protein>
    <recommendedName>
        <fullName evidence="4">Retrotransposon protein, putative, unclassified</fullName>
    </recommendedName>
</protein>
<dbReference type="Proteomes" id="UP000275267">
    <property type="component" value="Unassembled WGS sequence"/>
</dbReference>
<dbReference type="PANTHER" id="PTHR33026:SF7">
    <property type="entry name" value="OS03G0100275 PROTEIN"/>
    <property type="match status" value="1"/>
</dbReference>
<evidence type="ECO:0000256" key="1">
    <source>
        <dbReference type="SAM" id="MobiDB-lite"/>
    </source>
</evidence>
<organism evidence="2 3">
    <name type="scientific">Panicum miliaceum</name>
    <name type="common">Proso millet</name>
    <name type="synonym">Broomcorn millet</name>
    <dbReference type="NCBI Taxonomy" id="4540"/>
    <lineage>
        <taxon>Eukaryota</taxon>
        <taxon>Viridiplantae</taxon>
        <taxon>Streptophyta</taxon>
        <taxon>Embryophyta</taxon>
        <taxon>Tracheophyta</taxon>
        <taxon>Spermatophyta</taxon>
        <taxon>Magnoliopsida</taxon>
        <taxon>Liliopsida</taxon>
        <taxon>Poales</taxon>
        <taxon>Poaceae</taxon>
        <taxon>PACMAD clade</taxon>
        <taxon>Panicoideae</taxon>
        <taxon>Panicodae</taxon>
        <taxon>Paniceae</taxon>
        <taxon>Panicinae</taxon>
        <taxon>Panicum</taxon>
        <taxon>Panicum sect. Panicum</taxon>
    </lineage>
</organism>
<proteinExistence type="predicted"/>
<keyword evidence="3" id="KW-1185">Reference proteome</keyword>
<dbReference type="EMBL" id="PQIB02000007">
    <property type="protein sequence ID" value="RLN08860.1"/>
    <property type="molecule type" value="Genomic_DNA"/>
</dbReference>
<dbReference type="OrthoDB" id="685425at2759"/>
<reference evidence="3" key="1">
    <citation type="journal article" date="2019" name="Nat. Commun.">
        <title>The genome of broomcorn millet.</title>
        <authorList>
            <person name="Zou C."/>
            <person name="Miki D."/>
            <person name="Li D."/>
            <person name="Tang Q."/>
            <person name="Xiao L."/>
            <person name="Rajput S."/>
            <person name="Deng P."/>
            <person name="Jia W."/>
            <person name="Huang R."/>
            <person name="Zhang M."/>
            <person name="Sun Y."/>
            <person name="Hu J."/>
            <person name="Fu X."/>
            <person name="Schnable P.S."/>
            <person name="Li F."/>
            <person name="Zhang H."/>
            <person name="Feng B."/>
            <person name="Zhu X."/>
            <person name="Liu R."/>
            <person name="Schnable J.C."/>
            <person name="Zhu J.-K."/>
            <person name="Zhang H."/>
        </authorList>
    </citation>
    <scope>NUCLEOTIDE SEQUENCE [LARGE SCALE GENOMIC DNA]</scope>
</reference>
<comment type="caution">
    <text evidence="2">The sequence shown here is derived from an EMBL/GenBank/DDBJ whole genome shotgun (WGS) entry which is preliminary data.</text>
</comment>
<evidence type="ECO:0008006" key="4">
    <source>
        <dbReference type="Google" id="ProtNLM"/>
    </source>
</evidence>
<gene>
    <name evidence="2" type="ORF">C2845_PM11G06220</name>
</gene>
<dbReference type="PANTHER" id="PTHR33026">
    <property type="entry name" value="OS06G0360600 PROTEIN"/>
    <property type="match status" value="1"/>
</dbReference>
<evidence type="ECO:0000313" key="3">
    <source>
        <dbReference type="Proteomes" id="UP000275267"/>
    </source>
</evidence>
<feature type="compositionally biased region" description="Basic and acidic residues" evidence="1">
    <location>
        <begin position="17"/>
        <end position="28"/>
    </location>
</feature>
<feature type="region of interest" description="Disordered" evidence="1">
    <location>
        <begin position="1"/>
        <end position="38"/>
    </location>
</feature>
<dbReference type="AlphaFoldDB" id="A0A3L6RTV4"/>
<evidence type="ECO:0000313" key="2">
    <source>
        <dbReference type="EMBL" id="RLN08860.1"/>
    </source>
</evidence>
<accession>A0A3L6RTV4</accession>